<dbReference type="EMBL" id="ANOH01000449">
    <property type="protein sequence ID" value="EMI52084.1"/>
    <property type="molecule type" value="Genomic_DNA"/>
</dbReference>
<comment type="similarity">
    <text evidence="1">Belongs to the histone deacetylase family.</text>
</comment>
<evidence type="ECO:0000259" key="2">
    <source>
        <dbReference type="Pfam" id="PF00850"/>
    </source>
</evidence>
<dbReference type="PANTHER" id="PTHR10625:SF10">
    <property type="entry name" value="HISTONE DEACETYLASE HDAC1"/>
    <property type="match status" value="1"/>
</dbReference>
<feature type="domain" description="Histone deacetylase" evidence="2">
    <location>
        <begin position="18"/>
        <end position="306"/>
    </location>
</feature>
<evidence type="ECO:0000313" key="3">
    <source>
        <dbReference type="EMBL" id="EMI52084.1"/>
    </source>
</evidence>
<dbReference type="GO" id="GO:0004407">
    <property type="term" value="F:histone deacetylase activity"/>
    <property type="evidence" value="ECO:0007669"/>
    <property type="project" value="TreeGrafter"/>
</dbReference>
<dbReference type="GO" id="GO:0040029">
    <property type="term" value="P:epigenetic regulation of gene expression"/>
    <property type="evidence" value="ECO:0007669"/>
    <property type="project" value="TreeGrafter"/>
</dbReference>
<dbReference type="PATRIC" id="fig|1263870.3.peg.6864"/>
<name>M5TSP3_9BACT</name>
<dbReference type="OrthoDB" id="9808367at2"/>
<proteinExistence type="inferred from homology"/>
<comment type="caution">
    <text evidence="3">The sequence shown here is derived from an EMBL/GenBank/DDBJ whole genome shotgun (WGS) entry which is preliminary data.</text>
</comment>
<dbReference type="Proteomes" id="UP000011885">
    <property type="component" value="Unassembled WGS sequence"/>
</dbReference>
<accession>M5TSP3</accession>
<dbReference type="SUPFAM" id="SSF52768">
    <property type="entry name" value="Arginase/deacetylase"/>
    <property type="match status" value="1"/>
</dbReference>
<evidence type="ECO:0000313" key="4">
    <source>
        <dbReference type="Proteomes" id="UP000011885"/>
    </source>
</evidence>
<dbReference type="InterPro" id="IPR023801">
    <property type="entry name" value="His_deacetylse_dom"/>
</dbReference>
<dbReference type="InterPro" id="IPR037138">
    <property type="entry name" value="His_deacetylse_dom_sf"/>
</dbReference>
<organism evidence="3 4">
    <name type="scientific">Rhodopirellula sallentina SM41</name>
    <dbReference type="NCBI Taxonomy" id="1263870"/>
    <lineage>
        <taxon>Bacteria</taxon>
        <taxon>Pseudomonadati</taxon>
        <taxon>Planctomycetota</taxon>
        <taxon>Planctomycetia</taxon>
        <taxon>Pirellulales</taxon>
        <taxon>Pirellulaceae</taxon>
        <taxon>Rhodopirellula</taxon>
    </lineage>
</organism>
<dbReference type="Pfam" id="PF00850">
    <property type="entry name" value="Hist_deacetyl"/>
    <property type="match status" value="1"/>
</dbReference>
<dbReference type="CDD" id="cd09992">
    <property type="entry name" value="HDAC_classII"/>
    <property type="match status" value="1"/>
</dbReference>
<dbReference type="InterPro" id="IPR000286">
    <property type="entry name" value="HDACs"/>
</dbReference>
<keyword evidence="4" id="KW-1185">Reference proteome</keyword>
<dbReference type="PANTHER" id="PTHR10625">
    <property type="entry name" value="HISTONE DEACETYLASE HDAC1-RELATED"/>
    <property type="match status" value="1"/>
</dbReference>
<reference evidence="3 4" key="1">
    <citation type="journal article" date="2013" name="Mar. Genomics">
        <title>Expression of sulfatases in Rhodopirellula baltica and the diversity of sulfatases in the genus Rhodopirellula.</title>
        <authorList>
            <person name="Wegner C.E."/>
            <person name="Richter-Heitmann T."/>
            <person name="Klindworth A."/>
            <person name="Klockow C."/>
            <person name="Richter M."/>
            <person name="Achstetter T."/>
            <person name="Glockner F.O."/>
            <person name="Harder J."/>
        </authorList>
    </citation>
    <scope>NUCLEOTIDE SEQUENCE [LARGE SCALE GENOMIC DNA]</scope>
    <source>
        <strain evidence="3 4">SM41</strain>
    </source>
</reference>
<dbReference type="PRINTS" id="PR01270">
    <property type="entry name" value="HDASUPER"/>
</dbReference>
<dbReference type="Gene3D" id="3.40.800.20">
    <property type="entry name" value="Histone deacetylase domain"/>
    <property type="match status" value="1"/>
</dbReference>
<dbReference type="InterPro" id="IPR023696">
    <property type="entry name" value="Ureohydrolase_dom_sf"/>
</dbReference>
<sequence length="310" mass="33943">MTLLYYDPVFMEHQTGDHPESPRRLLPVVRHLHFLGLDVTCRRPSWEPATREQLALAHSAEHIDYVQQFAASGGGWIDPDTRLSHRSFEVAILGAGAACNAADRLIAGEDLTAFCLLRPPGHHATEDQAMGFCLFNNAAVAARHAQRSPGIDRVMIVDFDVHHGNGTQDIFYDDASVAYFSMHRDHFYPHTGAAGETGTRSAIGTTKNLPVAMGTPRSEQVAQFEREVSLFADSFEPDLVIASAGFDAHIDDPVGSLGLHTEDFETFAKILMRVANEHCDGRLLSVLEGGYNPDALSDCVTLYLETLLAG</sequence>
<gene>
    <name evidence="3" type="ORF">RSSM_06480</name>
</gene>
<protein>
    <submittedName>
        <fullName evidence="3">Histone deacetylase/AcuC/AphA family protein</fullName>
    </submittedName>
</protein>
<dbReference type="AlphaFoldDB" id="M5TSP3"/>
<evidence type="ECO:0000256" key="1">
    <source>
        <dbReference type="ARBA" id="ARBA00005947"/>
    </source>
</evidence>